<feature type="region of interest" description="Disordered" evidence="3">
    <location>
        <begin position="109"/>
        <end position="132"/>
    </location>
</feature>
<dbReference type="PANTHER" id="PTHR13495">
    <property type="entry name" value="NEFA-INTERACTING NUCLEAR PROTEIN NIP30"/>
    <property type="match status" value="1"/>
</dbReference>
<keyword evidence="4" id="KW-0472">Membrane</keyword>
<organism evidence="6 7">
    <name type="scientific">Rhizophagus clarus</name>
    <dbReference type="NCBI Taxonomy" id="94130"/>
    <lineage>
        <taxon>Eukaryota</taxon>
        <taxon>Fungi</taxon>
        <taxon>Fungi incertae sedis</taxon>
        <taxon>Mucoromycota</taxon>
        <taxon>Glomeromycotina</taxon>
        <taxon>Glomeromycetes</taxon>
        <taxon>Glomerales</taxon>
        <taxon>Glomeraceae</taxon>
        <taxon>Rhizophagus</taxon>
    </lineage>
</organism>
<evidence type="ECO:0000256" key="2">
    <source>
        <dbReference type="ARBA" id="ARBA00023242"/>
    </source>
</evidence>
<dbReference type="PANTHER" id="PTHR13495:SF0">
    <property type="entry name" value="PSME3-INTERACTING PROTEIN"/>
    <property type="match status" value="1"/>
</dbReference>
<comment type="subcellular location">
    <subcellularLocation>
        <location evidence="1">Nucleus</location>
    </subcellularLocation>
</comment>
<evidence type="ECO:0000256" key="4">
    <source>
        <dbReference type="SAM" id="Phobius"/>
    </source>
</evidence>
<evidence type="ECO:0000256" key="1">
    <source>
        <dbReference type="ARBA" id="ARBA00004123"/>
    </source>
</evidence>
<dbReference type="Pfam" id="PF10187">
    <property type="entry name" value="FAM192A_Fyv6_N"/>
    <property type="match status" value="1"/>
</dbReference>
<feature type="compositionally biased region" description="Basic and acidic residues" evidence="3">
    <location>
        <begin position="181"/>
        <end position="214"/>
    </location>
</feature>
<comment type="caution">
    <text evidence="6">The sequence shown here is derived from an EMBL/GenBank/DDBJ whole genome shotgun (WGS) entry which is preliminary data.</text>
</comment>
<evidence type="ECO:0000259" key="5">
    <source>
        <dbReference type="Pfam" id="PF10187"/>
    </source>
</evidence>
<feature type="domain" description="FAM192A/Fyv6 N-terminal" evidence="5">
    <location>
        <begin position="5"/>
        <end position="107"/>
    </location>
</feature>
<keyword evidence="2" id="KW-0539">Nucleus</keyword>
<dbReference type="GO" id="GO:0005634">
    <property type="term" value="C:nucleus"/>
    <property type="evidence" value="ECO:0007669"/>
    <property type="project" value="UniProtKB-SubCell"/>
</dbReference>
<dbReference type="Proteomes" id="UP000615446">
    <property type="component" value="Unassembled WGS sequence"/>
</dbReference>
<feature type="region of interest" description="Disordered" evidence="3">
    <location>
        <begin position="148"/>
        <end position="221"/>
    </location>
</feature>
<feature type="compositionally biased region" description="Basic and acidic residues" evidence="3">
    <location>
        <begin position="109"/>
        <end position="127"/>
    </location>
</feature>
<evidence type="ECO:0000313" key="7">
    <source>
        <dbReference type="Proteomes" id="UP000615446"/>
    </source>
</evidence>
<evidence type="ECO:0000256" key="3">
    <source>
        <dbReference type="SAM" id="MobiDB-lite"/>
    </source>
</evidence>
<sequence length="405" mass="46572">MENKFVSSKEIEEARLKRQEEWKKAFERIGEKPPPIEEEYDPRTLYERLQEQKIKKEEAFQEMTRFSNLIHRLDEDEIEFLATLESEERVKELEKMKRDEEEVEKFRRAAAEADKAATSKPIIHHEPTQSSVKVNTLKHDSQRMILANAVKKTAKPTRKKSITVKQGPESTIEQEPSSPTIEKEQTSPVIKREPHDSDEQGRENKRIKIKKSSDPDYLSSEQKEVSKISNEKLSKLNFSKSKYNNEKSVIEENKFAETTNNSNPLSSLLDAFKLSFLFGELKIEIIMFNIYHRYFYLICILVFILIKTCNSSDNQCVVCTLSIPTCDPPCENGKCIVTKQDCYSCSKAYCQSDYCIQCFTYPICPKCADDEMCVIVEPDCHSCGSADCVKKATTTDSSIPTNSNI</sequence>
<gene>
    <name evidence="6" type="ORF">RCL2_001595400</name>
</gene>
<feature type="compositionally biased region" description="Polar residues" evidence="3">
    <location>
        <begin position="168"/>
        <end position="180"/>
    </location>
</feature>
<dbReference type="OrthoDB" id="75720at2759"/>
<proteinExistence type="predicted"/>
<feature type="compositionally biased region" description="Basic residues" evidence="3">
    <location>
        <begin position="152"/>
        <end position="162"/>
    </location>
</feature>
<dbReference type="AlphaFoldDB" id="A0A8H3LI94"/>
<name>A0A8H3LI94_9GLOM</name>
<evidence type="ECO:0000313" key="6">
    <source>
        <dbReference type="EMBL" id="GES89033.1"/>
    </source>
</evidence>
<keyword evidence="4" id="KW-1133">Transmembrane helix</keyword>
<reference evidence="6" key="1">
    <citation type="submission" date="2019-10" db="EMBL/GenBank/DDBJ databases">
        <title>Conservation and host-specific expression of non-tandemly repeated heterogenous ribosome RNA gene in arbuscular mycorrhizal fungi.</title>
        <authorList>
            <person name="Maeda T."/>
            <person name="Kobayashi Y."/>
            <person name="Nakagawa T."/>
            <person name="Ezawa T."/>
            <person name="Yamaguchi K."/>
            <person name="Bino T."/>
            <person name="Nishimoto Y."/>
            <person name="Shigenobu S."/>
            <person name="Kawaguchi M."/>
        </authorList>
    </citation>
    <scope>NUCLEOTIDE SEQUENCE</scope>
    <source>
        <strain evidence="6">HR1</strain>
    </source>
</reference>
<feature type="transmembrane region" description="Helical" evidence="4">
    <location>
        <begin position="290"/>
        <end position="306"/>
    </location>
</feature>
<keyword evidence="4" id="KW-0812">Transmembrane</keyword>
<accession>A0A8H3LI94</accession>
<protein>
    <submittedName>
        <fullName evidence="6">Protein FAM192A isoform X1</fullName>
    </submittedName>
</protein>
<dbReference type="EMBL" id="BLAL01000183">
    <property type="protein sequence ID" value="GES89033.1"/>
    <property type="molecule type" value="Genomic_DNA"/>
</dbReference>
<dbReference type="InterPro" id="IPR039845">
    <property type="entry name" value="FAM192A"/>
</dbReference>
<dbReference type="InterPro" id="IPR019331">
    <property type="entry name" value="FAM192A/Fyv6_N"/>
</dbReference>